<protein>
    <submittedName>
        <fullName evidence="2">Uncharacterized protein</fullName>
    </submittedName>
</protein>
<dbReference type="Gene3D" id="3.20.20.140">
    <property type="entry name" value="Metal-dependent hydrolases"/>
    <property type="match status" value="1"/>
</dbReference>
<dbReference type="AlphaFoldDB" id="A0A816W2G3"/>
<gene>
    <name evidence="2" type="ORF">MBJ925_LOCUS27757</name>
</gene>
<comment type="caution">
    <text evidence="2">The sequence shown here is derived from an EMBL/GenBank/DDBJ whole genome shotgun (WGS) entry which is preliminary data.</text>
</comment>
<dbReference type="InterPro" id="IPR032466">
    <property type="entry name" value="Metal_Hydrolase"/>
</dbReference>
<dbReference type="SUPFAM" id="SSF51556">
    <property type="entry name" value="Metallo-dependent hydrolases"/>
    <property type="match status" value="1"/>
</dbReference>
<comment type="similarity">
    <text evidence="1">Belongs to the metallo-dependent hydrolases superfamily. TatD-type hydrolase family.</text>
</comment>
<evidence type="ECO:0000313" key="2">
    <source>
        <dbReference type="EMBL" id="CAF2131950.1"/>
    </source>
</evidence>
<dbReference type="Proteomes" id="UP000663824">
    <property type="component" value="Unassembled WGS sequence"/>
</dbReference>
<dbReference type="InterPro" id="IPR001130">
    <property type="entry name" value="TatD-like"/>
</dbReference>
<name>A0A816W2G3_9BILA</name>
<proteinExistence type="inferred from homology"/>
<evidence type="ECO:0000313" key="3">
    <source>
        <dbReference type="Proteomes" id="UP000663824"/>
    </source>
</evidence>
<dbReference type="EMBL" id="CAJNRE010014889">
    <property type="protein sequence ID" value="CAF2131950.1"/>
    <property type="molecule type" value="Genomic_DNA"/>
</dbReference>
<sequence>MSIENNIDQEHESSMFLCENGGAPSVTNISQLYARRDVTFQPVARGRAMNHFFAFEIGRKNSLLSKRQVHNRIGIDWDMCMNIPKILFSSGLAGEVVQQQDRNENSQEPIQSEKINGMVIENSPQQIQSEKTHVVANENSEIPSIVYDNIEKYSSSQQRLQHHNEEKFIILNTSKEDEAKPKINLHHYKHLSRSEIEDEIGEMVQSILRLNKNESKKLFSIGDSHCYMDVLFEQLNCPNQSIWSYIDHNHRIYDNGINMKYIIQSYFVPRHFNEENWRKRYVKYLDHPVVYGKCGLHPLYSHHYDLHMELNLRRCLSNQKVVAVGEIGLDYRSTSRPSNTIQISTFIQQIRLAKEKNLPVIICSRDSFIPVLQILCNELPKNYVICWRDFEYSVEEMNMLNVKFDCVFFGCSPKVFVNKKMKSIIQSTSIMRILPESSSPHLMIDKCPNVWCTHPIFASAIYKFIAESFGLSFEQVVEQLVQNMVYFYKLK</sequence>
<organism evidence="2 3">
    <name type="scientific">Rotaria magnacalcarata</name>
    <dbReference type="NCBI Taxonomy" id="392030"/>
    <lineage>
        <taxon>Eukaryota</taxon>
        <taxon>Metazoa</taxon>
        <taxon>Spiralia</taxon>
        <taxon>Gnathifera</taxon>
        <taxon>Rotifera</taxon>
        <taxon>Eurotatoria</taxon>
        <taxon>Bdelloidea</taxon>
        <taxon>Philodinida</taxon>
        <taxon>Philodinidae</taxon>
        <taxon>Rotaria</taxon>
    </lineage>
</organism>
<dbReference type="GO" id="GO:0016788">
    <property type="term" value="F:hydrolase activity, acting on ester bonds"/>
    <property type="evidence" value="ECO:0007669"/>
    <property type="project" value="InterPro"/>
</dbReference>
<dbReference type="PANTHER" id="PTHR46363">
    <property type="entry name" value="DEOXYRIBONUCLEASE TATDN2-RELATED"/>
    <property type="match status" value="1"/>
</dbReference>
<dbReference type="Pfam" id="PF01026">
    <property type="entry name" value="TatD_DNase"/>
    <property type="match status" value="1"/>
</dbReference>
<accession>A0A816W2G3</accession>
<reference evidence="2" key="1">
    <citation type="submission" date="2021-02" db="EMBL/GenBank/DDBJ databases">
        <authorList>
            <person name="Nowell W R."/>
        </authorList>
    </citation>
    <scope>NUCLEOTIDE SEQUENCE</scope>
</reference>
<evidence type="ECO:0000256" key="1">
    <source>
        <dbReference type="ARBA" id="ARBA00009275"/>
    </source>
</evidence>
<dbReference type="PANTHER" id="PTHR46363:SF1">
    <property type="entry name" value="DEOXYRIBONUCLEASE TATDN2-RELATED"/>
    <property type="match status" value="1"/>
</dbReference>